<gene>
    <name evidence="1" type="ORF">RRG08_033436</name>
</gene>
<organism evidence="1 2">
    <name type="scientific">Elysia crispata</name>
    <name type="common">lettuce slug</name>
    <dbReference type="NCBI Taxonomy" id="231223"/>
    <lineage>
        <taxon>Eukaryota</taxon>
        <taxon>Metazoa</taxon>
        <taxon>Spiralia</taxon>
        <taxon>Lophotrochozoa</taxon>
        <taxon>Mollusca</taxon>
        <taxon>Gastropoda</taxon>
        <taxon>Heterobranchia</taxon>
        <taxon>Euthyneura</taxon>
        <taxon>Panpulmonata</taxon>
        <taxon>Sacoglossa</taxon>
        <taxon>Placobranchoidea</taxon>
        <taxon>Plakobranchidae</taxon>
        <taxon>Elysia</taxon>
    </lineage>
</organism>
<comment type="caution">
    <text evidence="1">The sequence shown here is derived from an EMBL/GenBank/DDBJ whole genome shotgun (WGS) entry which is preliminary data.</text>
</comment>
<protein>
    <submittedName>
        <fullName evidence="1">Uncharacterized protein</fullName>
    </submittedName>
</protein>
<reference evidence="1" key="1">
    <citation type="journal article" date="2023" name="G3 (Bethesda)">
        <title>A reference genome for the long-term kleptoplast-retaining sea slug Elysia crispata morphotype clarki.</title>
        <authorList>
            <person name="Eastman K.E."/>
            <person name="Pendleton A.L."/>
            <person name="Shaikh M.A."/>
            <person name="Suttiyut T."/>
            <person name="Ogas R."/>
            <person name="Tomko P."/>
            <person name="Gavelis G."/>
            <person name="Widhalm J.R."/>
            <person name="Wisecaver J.H."/>
        </authorList>
    </citation>
    <scope>NUCLEOTIDE SEQUENCE</scope>
    <source>
        <strain evidence="1">ECLA1</strain>
    </source>
</reference>
<evidence type="ECO:0000313" key="1">
    <source>
        <dbReference type="EMBL" id="KAK3793859.1"/>
    </source>
</evidence>
<proteinExistence type="predicted"/>
<dbReference type="EMBL" id="JAWDGP010001166">
    <property type="protein sequence ID" value="KAK3793859.1"/>
    <property type="molecule type" value="Genomic_DNA"/>
</dbReference>
<evidence type="ECO:0000313" key="2">
    <source>
        <dbReference type="Proteomes" id="UP001283361"/>
    </source>
</evidence>
<accession>A0AAE1E496</accession>
<dbReference type="Proteomes" id="UP001283361">
    <property type="component" value="Unassembled WGS sequence"/>
</dbReference>
<name>A0AAE1E496_9GAST</name>
<dbReference type="AlphaFoldDB" id="A0AAE1E496"/>
<sequence>MILSSDKSQRGISLDHRLHQLIPAGAPEENLWRSATKGHGMSINNDRAGAEAVLSSGTKLQTNQSELNHGFWRETILEQRIRPLSQQTSNPGDSGELKAWKRCPDLVPGSPLPGWSEQSLLPLSHSPRGRPLHARLALCEWQTVYRHDWPLFDSLVHDWGAPFKTCHSHPGAPQFHQGIVYHLVRRTCQVVTFVKLVQFQLLLTRTGLTCALPVRDPIMLWSTLGPDAASHLIGCYSSGRAVQHSTTEPPLRAVSRGPYFKPLCCKPGKNQRPQFESTVVSPELITLGTNLS</sequence>
<keyword evidence="2" id="KW-1185">Reference proteome</keyword>